<evidence type="ECO:0000313" key="3">
    <source>
        <dbReference type="Proteomes" id="UP000479710"/>
    </source>
</evidence>
<feature type="region of interest" description="Disordered" evidence="1">
    <location>
        <begin position="73"/>
        <end position="105"/>
    </location>
</feature>
<name>A0A6G1E9T3_9ORYZ</name>
<proteinExistence type="predicted"/>
<organism evidence="2 3">
    <name type="scientific">Oryza meyeriana var. granulata</name>
    <dbReference type="NCBI Taxonomy" id="110450"/>
    <lineage>
        <taxon>Eukaryota</taxon>
        <taxon>Viridiplantae</taxon>
        <taxon>Streptophyta</taxon>
        <taxon>Embryophyta</taxon>
        <taxon>Tracheophyta</taxon>
        <taxon>Spermatophyta</taxon>
        <taxon>Magnoliopsida</taxon>
        <taxon>Liliopsida</taxon>
        <taxon>Poales</taxon>
        <taxon>Poaceae</taxon>
        <taxon>BOP clade</taxon>
        <taxon>Oryzoideae</taxon>
        <taxon>Oryzeae</taxon>
        <taxon>Oryzinae</taxon>
        <taxon>Oryza</taxon>
        <taxon>Oryza meyeriana</taxon>
    </lineage>
</organism>
<comment type="caution">
    <text evidence="2">The sequence shown here is derived from an EMBL/GenBank/DDBJ whole genome shotgun (WGS) entry which is preliminary data.</text>
</comment>
<feature type="region of interest" description="Disordered" evidence="1">
    <location>
        <begin position="128"/>
        <end position="147"/>
    </location>
</feature>
<gene>
    <name evidence="2" type="ORF">E2562_020335</name>
</gene>
<dbReference type="Proteomes" id="UP000479710">
    <property type="component" value="Unassembled WGS sequence"/>
</dbReference>
<dbReference type="AlphaFoldDB" id="A0A6G1E9T3"/>
<dbReference type="EMBL" id="SPHZ02000004">
    <property type="protein sequence ID" value="KAF0921875.1"/>
    <property type="molecule type" value="Genomic_DNA"/>
</dbReference>
<evidence type="ECO:0000313" key="2">
    <source>
        <dbReference type="EMBL" id="KAF0921875.1"/>
    </source>
</evidence>
<keyword evidence="3" id="KW-1185">Reference proteome</keyword>
<feature type="compositionally biased region" description="Polar residues" evidence="1">
    <location>
        <begin position="134"/>
        <end position="147"/>
    </location>
</feature>
<protein>
    <submittedName>
        <fullName evidence="2">Uncharacterized protein</fullName>
    </submittedName>
</protein>
<evidence type="ECO:0000256" key="1">
    <source>
        <dbReference type="SAM" id="MobiDB-lite"/>
    </source>
</evidence>
<sequence>MSRTSRQPSLSTSRSRTAWLRHLPWQTRGLSGSRGVLGVRRKNGEAGRLVEMEGGGAGRAHLSRRGLVTSLRCRRERRAGLSTSSYPDAPPRKVPSPPPWIPPPAVSSTLDHAAVRLLLTVSHTHDSPWLVPSTPCSTSSTGDGTGL</sequence>
<reference evidence="2 3" key="1">
    <citation type="submission" date="2019-11" db="EMBL/GenBank/DDBJ databases">
        <title>Whole genome sequence of Oryza granulata.</title>
        <authorList>
            <person name="Li W."/>
        </authorList>
    </citation>
    <scope>NUCLEOTIDE SEQUENCE [LARGE SCALE GENOMIC DNA]</scope>
    <source>
        <strain evidence="3">cv. Menghai</strain>
        <tissue evidence="2">Leaf</tissue>
    </source>
</reference>
<feature type="compositionally biased region" description="Pro residues" evidence="1">
    <location>
        <begin position="88"/>
        <end position="105"/>
    </location>
</feature>
<accession>A0A6G1E9T3</accession>